<dbReference type="AlphaFoldDB" id="A0A5B8MUX0"/>
<evidence type="ECO:0000313" key="1">
    <source>
        <dbReference type="EMBL" id="CAD9717286.1"/>
    </source>
</evidence>
<accession>A0A5B8MUX0</accession>
<reference evidence="2 3" key="1">
    <citation type="submission" date="2018-07" db="EMBL/GenBank/DDBJ databases">
        <title>The complete nuclear genome of the prasinophyte Chloropicon primus (CCMP1205).</title>
        <authorList>
            <person name="Pombert J.-F."/>
            <person name="Otis C."/>
            <person name="Turmel M."/>
            <person name="Lemieux C."/>
        </authorList>
    </citation>
    <scope>NUCLEOTIDE SEQUENCE [LARGE SCALE GENOMIC DNA]</scope>
    <source>
        <strain evidence="2 3">CCMP1205</strain>
    </source>
</reference>
<dbReference type="GO" id="GO:0003779">
    <property type="term" value="F:actin binding"/>
    <property type="evidence" value="ECO:0007669"/>
    <property type="project" value="InterPro"/>
</dbReference>
<keyword evidence="3" id="KW-1185">Reference proteome</keyword>
<dbReference type="SUPFAM" id="SSF55770">
    <property type="entry name" value="Profilin (actin-binding protein)"/>
    <property type="match status" value="1"/>
</dbReference>
<evidence type="ECO:0000313" key="2">
    <source>
        <dbReference type="EMBL" id="QDZ24598.1"/>
    </source>
</evidence>
<name>A0A5B8MUX0_9CHLO</name>
<dbReference type="Pfam" id="PF00235">
    <property type="entry name" value="Profilin"/>
    <property type="match status" value="1"/>
</dbReference>
<proteinExistence type="predicted"/>
<sequence>MDHQFAWKEWVKKNVGAGKVIEGMAVLQRPPPGQAITKADVKRLLWTTCGVWKAKTSELANILQLIESKELHKGVVKLNDVPFIATHVDYQEWVLRSLAQGGGLLVRTNQTMIVIAIYRDDDSRSSQRVAQFCHHYLGNAQRAEAMALD</sequence>
<dbReference type="InterPro" id="IPR048278">
    <property type="entry name" value="PFN"/>
</dbReference>
<dbReference type="EMBL" id="CP031047">
    <property type="protein sequence ID" value="QDZ24598.1"/>
    <property type="molecule type" value="Genomic_DNA"/>
</dbReference>
<protein>
    <recommendedName>
        <fullName evidence="4">Profilin</fullName>
    </recommendedName>
</protein>
<organism evidence="2 3">
    <name type="scientific">Chloropicon primus</name>
    <dbReference type="NCBI Taxonomy" id="1764295"/>
    <lineage>
        <taxon>Eukaryota</taxon>
        <taxon>Viridiplantae</taxon>
        <taxon>Chlorophyta</taxon>
        <taxon>Chloropicophyceae</taxon>
        <taxon>Chloropicales</taxon>
        <taxon>Chloropicaceae</taxon>
        <taxon>Chloropicon</taxon>
    </lineage>
</organism>
<dbReference type="EMBL" id="HBHL01009228">
    <property type="protein sequence ID" value="CAD9717286.1"/>
    <property type="molecule type" value="Transcribed_RNA"/>
</dbReference>
<gene>
    <name evidence="2" type="ORF">A3770_14p71160</name>
    <name evidence="1" type="ORF">CPRI1469_LOCUS6146</name>
</gene>
<dbReference type="InterPro" id="IPR036140">
    <property type="entry name" value="PFN_sf"/>
</dbReference>
<dbReference type="Gene3D" id="3.30.450.30">
    <property type="entry name" value="Dynein light chain 2a, cytoplasmic"/>
    <property type="match status" value="1"/>
</dbReference>
<evidence type="ECO:0000313" key="3">
    <source>
        <dbReference type="Proteomes" id="UP000316726"/>
    </source>
</evidence>
<reference evidence="1" key="2">
    <citation type="submission" date="2021-01" db="EMBL/GenBank/DDBJ databases">
        <authorList>
            <person name="Corre E."/>
            <person name="Pelletier E."/>
            <person name="Niang G."/>
            <person name="Scheremetjew M."/>
            <person name="Finn R."/>
            <person name="Kale V."/>
            <person name="Holt S."/>
            <person name="Cochrane G."/>
            <person name="Meng A."/>
            <person name="Brown T."/>
            <person name="Cohen L."/>
        </authorList>
    </citation>
    <scope>NUCLEOTIDE SEQUENCE</scope>
    <source>
        <strain evidence="1">CCMP1205</strain>
    </source>
</reference>
<dbReference type="Proteomes" id="UP000316726">
    <property type="component" value="Chromosome 14"/>
</dbReference>
<evidence type="ECO:0008006" key="4">
    <source>
        <dbReference type="Google" id="ProtNLM"/>
    </source>
</evidence>